<comment type="caution">
    <text evidence="3">The sequence shown here is derived from an EMBL/GenBank/DDBJ whole genome shotgun (WGS) entry which is preliminary data.</text>
</comment>
<dbReference type="EMBL" id="JAAEEH010000005">
    <property type="protein sequence ID" value="NDL66748.1"/>
    <property type="molecule type" value="Genomic_DNA"/>
</dbReference>
<dbReference type="AlphaFoldDB" id="A0A7X5HU81"/>
<evidence type="ECO:0000313" key="4">
    <source>
        <dbReference type="Proteomes" id="UP000461585"/>
    </source>
</evidence>
<protein>
    <submittedName>
        <fullName evidence="3">PEGA domain-containing protein</fullName>
    </submittedName>
</protein>
<organism evidence="3 4">
    <name type="scientific">Anaerotalea alkaliphila</name>
    <dbReference type="NCBI Taxonomy" id="2662126"/>
    <lineage>
        <taxon>Bacteria</taxon>
        <taxon>Bacillati</taxon>
        <taxon>Bacillota</taxon>
        <taxon>Clostridia</taxon>
        <taxon>Eubacteriales</taxon>
        <taxon>Anaerotalea</taxon>
    </lineage>
</organism>
<feature type="domain" description="PEGA" evidence="2">
    <location>
        <begin position="363"/>
        <end position="416"/>
    </location>
</feature>
<proteinExistence type="predicted"/>
<keyword evidence="1" id="KW-0812">Transmembrane</keyword>
<evidence type="ECO:0000259" key="2">
    <source>
        <dbReference type="Pfam" id="PF08308"/>
    </source>
</evidence>
<reference evidence="3 4" key="1">
    <citation type="submission" date="2020-01" db="EMBL/GenBank/DDBJ databases">
        <title>Anaeroalcalibacter tamaniensis gen. nov., sp. nov., moderately halophilic strictly anaerobic fermenter bacterium from mud volcano of Taman peninsula.</title>
        <authorList>
            <person name="Frolova A."/>
            <person name="Merkel A.Y."/>
            <person name="Slobodkin A.I."/>
        </authorList>
    </citation>
    <scope>NUCLEOTIDE SEQUENCE [LARGE SCALE GENOMIC DNA]</scope>
    <source>
        <strain evidence="3 4">F-3ap</strain>
    </source>
</reference>
<name>A0A7X5HU81_9FIRM</name>
<dbReference type="RefSeq" id="WP_162369474.1">
    <property type="nucleotide sequence ID" value="NZ_JAAEEH010000005.1"/>
</dbReference>
<keyword evidence="1" id="KW-0472">Membrane</keyword>
<dbReference type="PANTHER" id="PTHR36194:SF1">
    <property type="entry name" value="S-LAYER-LIKE PROTEIN"/>
    <property type="match status" value="1"/>
</dbReference>
<dbReference type="PANTHER" id="PTHR36194">
    <property type="entry name" value="S-LAYER-LIKE PROTEIN"/>
    <property type="match status" value="1"/>
</dbReference>
<feature type="transmembrane region" description="Helical" evidence="1">
    <location>
        <begin position="20"/>
        <end position="38"/>
    </location>
</feature>
<gene>
    <name evidence="3" type="ORF">GXN74_03185</name>
</gene>
<dbReference type="Pfam" id="PF08308">
    <property type="entry name" value="PEGA"/>
    <property type="match status" value="1"/>
</dbReference>
<dbReference type="InterPro" id="IPR013229">
    <property type="entry name" value="PEGA"/>
</dbReference>
<keyword evidence="4" id="KW-1185">Reference proteome</keyword>
<evidence type="ECO:0000256" key="1">
    <source>
        <dbReference type="SAM" id="Phobius"/>
    </source>
</evidence>
<sequence>MEEPQKKSPGELRRDQLLKYAVLGILGAVLLFILLGVVSCTIASRKEKPGGLEDTKVPGLEENVGGVGKTIRSMVLVHAVGRNRLDVYDIDNDKTLQLQLEGKVELKNAYGQAITLTDLRPGDILEAKYDERELVPESLLVSGKAWTRADETGVEVDAGSNTIRLGSDRYSYTKELILHYRGEPLEAGRLHPADVLFLRGYQDKVWYVEVLQAHGTIRLENSAAYAGGNLQIDGKPYGTVSADMEVAVTPGIRTVEVVKEGMEPFSATVMVEEWKTAPLDLQEAVTKEGTLEISLDPGDALATLDGNRVEPDVPLSMAYGSYVLKVSREGFSSHEETVLVDQAYRKLTIRLERMPVNLHVDAPVGAELYVDGAYVGIIPVTTPVRPGNHVLTARMEGFLSVEQVLQVDGNAGDLNLRLPALEPAAGE</sequence>
<dbReference type="Proteomes" id="UP000461585">
    <property type="component" value="Unassembled WGS sequence"/>
</dbReference>
<accession>A0A7X5HU81</accession>
<evidence type="ECO:0000313" key="3">
    <source>
        <dbReference type="EMBL" id="NDL66748.1"/>
    </source>
</evidence>
<keyword evidence="1" id="KW-1133">Transmembrane helix</keyword>